<dbReference type="AlphaFoldDB" id="A0A919XK10"/>
<evidence type="ECO:0000259" key="11">
    <source>
        <dbReference type="PROSITE" id="PS50893"/>
    </source>
</evidence>
<protein>
    <submittedName>
        <fullName evidence="13">ABC transporter permease</fullName>
    </submittedName>
</protein>
<name>A0A919XK10_9BACL</name>
<evidence type="ECO:0000256" key="9">
    <source>
        <dbReference type="SAM" id="MobiDB-lite"/>
    </source>
</evidence>
<evidence type="ECO:0000256" key="5">
    <source>
        <dbReference type="ARBA" id="ARBA00022741"/>
    </source>
</evidence>
<sequence>MLSPDTSMKDDYVSFSSKNIFRTFLFWPRIFKLLWETHAPYLMGILFVSLLKGVLPAVVLIATRELINHVVGGVSKGDFRPVLLAFGFLIVLNVLSDLFNIVDGYFRKMFQSLLSNRVNLKIIEKAHQMTLQSFEDADVQNKLQRAQAEANYRPFEIFVQILAIISSVVTLFSACAILVAWKWWVIFVIFLIPCLSFYSFLRIGQREFNTYYRRAAKQRESWYLSFLVTRDNSFKEIKIFQLGHYLRGRYMAILKEFFKEDKFLAARRSYTSLVFQIINQGACGFVVFLAVYSAYMGQILLGNLISFIQAITLTQSTSQSVVQGILSLCQNNLYVKQLFDFLDLPEEEEVQGSGQKISGIQSLEFRNVSFKYPNTERNALSNVSFTLNKNEKLAIVGKNGSGKSTIVKLITLLYSDFEGDILINGKSIRDLNKESFREKMGVVFQDFVQYEMTVRDNVGFGDVKDKENDQLVWNAVEQSGITELVQRLPNKLNTVLGKWFEDGQQLSGGQWQRVAIARAFMRNADIYILDEPSSYLDPHSEREVFGKFEQLTCDKIGVFISHRLSTARTADKIILLENGRIIEEGTHESLMRLNGTYSEMFEIQASSYRSTDDSESTEKNAYWSPLVSTSAE</sequence>
<reference evidence="13" key="1">
    <citation type="submission" date="2021-03" db="EMBL/GenBank/DDBJ databases">
        <title>Antimicrobial resistance genes in bacteria isolated from Japanese honey, and their potential for conferring macrolide and lincosamide resistance in the American foulbrood pathogen Paenibacillus larvae.</title>
        <authorList>
            <person name="Okamoto M."/>
            <person name="Kumagai M."/>
            <person name="Kanamori H."/>
            <person name="Takamatsu D."/>
        </authorList>
    </citation>
    <scope>NUCLEOTIDE SEQUENCE</scope>
    <source>
        <strain evidence="13">J2TS6</strain>
    </source>
</reference>
<evidence type="ECO:0000313" key="13">
    <source>
        <dbReference type="EMBL" id="GIO33631.1"/>
    </source>
</evidence>
<organism evidence="13 14">
    <name type="scientific">Paenibacillus albilobatus</name>
    <dbReference type="NCBI Taxonomy" id="2716884"/>
    <lineage>
        <taxon>Bacteria</taxon>
        <taxon>Bacillati</taxon>
        <taxon>Bacillota</taxon>
        <taxon>Bacilli</taxon>
        <taxon>Bacillales</taxon>
        <taxon>Paenibacillaceae</taxon>
        <taxon>Paenibacillus</taxon>
    </lineage>
</organism>
<proteinExistence type="predicted"/>
<dbReference type="InterPro" id="IPR036640">
    <property type="entry name" value="ABC1_TM_sf"/>
</dbReference>
<feature type="transmembrane region" description="Helical" evidence="10">
    <location>
        <begin position="39"/>
        <end position="62"/>
    </location>
</feature>
<keyword evidence="2" id="KW-0813">Transport</keyword>
<gene>
    <name evidence="13" type="ORF">J2TS6_47720</name>
</gene>
<keyword evidence="7 10" id="KW-1133">Transmembrane helix</keyword>
<dbReference type="GO" id="GO:0015421">
    <property type="term" value="F:ABC-type oligopeptide transporter activity"/>
    <property type="evidence" value="ECO:0007669"/>
    <property type="project" value="TreeGrafter"/>
</dbReference>
<keyword evidence="14" id="KW-1185">Reference proteome</keyword>
<accession>A0A919XK10</accession>
<feature type="transmembrane region" description="Helical" evidence="10">
    <location>
        <begin position="273"/>
        <end position="295"/>
    </location>
</feature>
<evidence type="ECO:0000256" key="7">
    <source>
        <dbReference type="ARBA" id="ARBA00022989"/>
    </source>
</evidence>
<evidence type="ECO:0000256" key="1">
    <source>
        <dbReference type="ARBA" id="ARBA00004651"/>
    </source>
</evidence>
<dbReference type="PROSITE" id="PS50893">
    <property type="entry name" value="ABC_TRANSPORTER_2"/>
    <property type="match status" value="1"/>
</dbReference>
<dbReference type="InterPro" id="IPR039421">
    <property type="entry name" value="Type_1_exporter"/>
</dbReference>
<dbReference type="FunFam" id="3.40.50.300:FF:000221">
    <property type="entry name" value="Multidrug ABC transporter ATP-binding protein"/>
    <property type="match status" value="1"/>
</dbReference>
<dbReference type="InterPro" id="IPR003439">
    <property type="entry name" value="ABC_transporter-like_ATP-bd"/>
</dbReference>
<feature type="domain" description="ABC transporter" evidence="11">
    <location>
        <begin position="363"/>
        <end position="603"/>
    </location>
</feature>
<evidence type="ECO:0000256" key="6">
    <source>
        <dbReference type="ARBA" id="ARBA00022840"/>
    </source>
</evidence>
<feature type="transmembrane region" description="Helical" evidence="10">
    <location>
        <begin position="82"/>
        <end position="102"/>
    </location>
</feature>
<dbReference type="RefSeq" id="WP_244873149.1">
    <property type="nucleotide sequence ID" value="NZ_BORQ01000006.1"/>
</dbReference>
<comment type="caution">
    <text evidence="13">The sequence shown here is derived from an EMBL/GenBank/DDBJ whole genome shotgun (WGS) entry which is preliminary data.</text>
</comment>
<evidence type="ECO:0000313" key="14">
    <source>
        <dbReference type="Proteomes" id="UP000679779"/>
    </source>
</evidence>
<dbReference type="SUPFAM" id="SSF52540">
    <property type="entry name" value="P-loop containing nucleoside triphosphate hydrolases"/>
    <property type="match status" value="1"/>
</dbReference>
<keyword evidence="4 10" id="KW-0812">Transmembrane</keyword>
<feature type="transmembrane region" description="Helical" evidence="10">
    <location>
        <begin position="157"/>
        <end position="179"/>
    </location>
</feature>
<keyword evidence="5" id="KW-0547">Nucleotide-binding</keyword>
<dbReference type="InterPro" id="IPR011527">
    <property type="entry name" value="ABC1_TM_dom"/>
</dbReference>
<evidence type="ECO:0000256" key="3">
    <source>
        <dbReference type="ARBA" id="ARBA00022475"/>
    </source>
</evidence>
<dbReference type="InterPro" id="IPR003593">
    <property type="entry name" value="AAA+_ATPase"/>
</dbReference>
<keyword evidence="6" id="KW-0067">ATP-binding</keyword>
<dbReference type="PANTHER" id="PTHR43394">
    <property type="entry name" value="ATP-DEPENDENT PERMEASE MDL1, MITOCHONDRIAL"/>
    <property type="match status" value="1"/>
</dbReference>
<comment type="subcellular location">
    <subcellularLocation>
        <location evidence="1">Cell membrane</location>
        <topology evidence="1">Multi-pass membrane protein</topology>
    </subcellularLocation>
</comment>
<dbReference type="InterPro" id="IPR027417">
    <property type="entry name" value="P-loop_NTPase"/>
</dbReference>
<dbReference type="SUPFAM" id="SSF90123">
    <property type="entry name" value="ABC transporter transmembrane region"/>
    <property type="match status" value="1"/>
</dbReference>
<evidence type="ECO:0000259" key="12">
    <source>
        <dbReference type="PROSITE" id="PS50929"/>
    </source>
</evidence>
<evidence type="ECO:0000256" key="8">
    <source>
        <dbReference type="ARBA" id="ARBA00023136"/>
    </source>
</evidence>
<evidence type="ECO:0000256" key="10">
    <source>
        <dbReference type="SAM" id="Phobius"/>
    </source>
</evidence>
<dbReference type="PROSITE" id="PS00211">
    <property type="entry name" value="ABC_TRANSPORTER_1"/>
    <property type="match status" value="1"/>
</dbReference>
<dbReference type="Proteomes" id="UP000679779">
    <property type="component" value="Unassembled WGS sequence"/>
</dbReference>
<evidence type="ECO:0000256" key="2">
    <source>
        <dbReference type="ARBA" id="ARBA00022448"/>
    </source>
</evidence>
<keyword evidence="3" id="KW-1003">Cell membrane</keyword>
<dbReference type="Gene3D" id="1.20.1560.10">
    <property type="entry name" value="ABC transporter type 1, transmembrane domain"/>
    <property type="match status" value="1"/>
</dbReference>
<dbReference type="Gene3D" id="3.40.50.300">
    <property type="entry name" value="P-loop containing nucleotide triphosphate hydrolases"/>
    <property type="match status" value="1"/>
</dbReference>
<dbReference type="InterPro" id="IPR017871">
    <property type="entry name" value="ABC_transporter-like_CS"/>
</dbReference>
<feature type="transmembrane region" description="Helical" evidence="10">
    <location>
        <begin position="185"/>
        <end position="204"/>
    </location>
</feature>
<dbReference type="Pfam" id="PF00005">
    <property type="entry name" value="ABC_tran"/>
    <property type="match status" value="1"/>
</dbReference>
<feature type="region of interest" description="Disordered" evidence="9">
    <location>
        <begin position="608"/>
        <end position="632"/>
    </location>
</feature>
<feature type="domain" description="ABC transmembrane type-1" evidence="12">
    <location>
        <begin position="44"/>
        <end position="323"/>
    </location>
</feature>
<dbReference type="SMART" id="SM00382">
    <property type="entry name" value="AAA"/>
    <property type="match status" value="1"/>
</dbReference>
<dbReference type="EMBL" id="BORQ01000006">
    <property type="protein sequence ID" value="GIO33631.1"/>
    <property type="molecule type" value="Genomic_DNA"/>
</dbReference>
<dbReference type="GO" id="GO:0005886">
    <property type="term" value="C:plasma membrane"/>
    <property type="evidence" value="ECO:0007669"/>
    <property type="project" value="UniProtKB-SubCell"/>
</dbReference>
<dbReference type="PROSITE" id="PS50929">
    <property type="entry name" value="ABC_TM1F"/>
    <property type="match status" value="1"/>
</dbReference>
<evidence type="ECO:0000256" key="4">
    <source>
        <dbReference type="ARBA" id="ARBA00022692"/>
    </source>
</evidence>
<keyword evidence="8 10" id="KW-0472">Membrane</keyword>
<dbReference type="PANTHER" id="PTHR43394:SF1">
    <property type="entry name" value="ATP-BINDING CASSETTE SUB-FAMILY B MEMBER 10, MITOCHONDRIAL"/>
    <property type="match status" value="1"/>
</dbReference>
<dbReference type="GO" id="GO:0005524">
    <property type="term" value="F:ATP binding"/>
    <property type="evidence" value="ECO:0007669"/>
    <property type="project" value="UniProtKB-KW"/>
</dbReference>
<dbReference type="GO" id="GO:0016887">
    <property type="term" value="F:ATP hydrolysis activity"/>
    <property type="evidence" value="ECO:0007669"/>
    <property type="project" value="InterPro"/>
</dbReference>